<dbReference type="EMBL" id="LXEV01000031">
    <property type="protein sequence ID" value="OAT45538.1"/>
    <property type="molecule type" value="Genomic_DNA"/>
</dbReference>
<dbReference type="Proteomes" id="UP000078250">
    <property type="component" value="Unassembled WGS sequence"/>
</dbReference>
<protein>
    <submittedName>
        <fullName evidence="1">Uncharacterized protein</fullName>
    </submittedName>
</protein>
<accession>A0AAJ3HRA1</accession>
<gene>
    <name evidence="1" type="ORF">M997_2714</name>
</gene>
<comment type="caution">
    <text evidence="1">The sequence shown here is derived from an EMBL/GenBank/DDBJ whole genome shotgun (WGS) entry which is preliminary data.</text>
</comment>
<dbReference type="AlphaFoldDB" id="A0AAJ3HRA1"/>
<dbReference type="RefSeq" id="WP_064720637.1">
    <property type="nucleotide sequence ID" value="NZ_LXEV01000031.1"/>
</dbReference>
<evidence type="ECO:0000313" key="2">
    <source>
        <dbReference type="Proteomes" id="UP000078250"/>
    </source>
</evidence>
<reference evidence="1 2" key="1">
    <citation type="submission" date="2016-04" db="EMBL/GenBank/DDBJ databases">
        <title>ATOL: Assembling a taxonomically balanced genome-scale reconstruction of the evolutionary history of the Enterobacteriaceae.</title>
        <authorList>
            <person name="Plunkett G.III."/>
            <person name="Neeno-Eckwall E.C."/>
            <person name="Glasner J.D."/>
            <person name="Perna N.T."/>
        </authorList>
    </citation>
    <scope>NUCLEOTIDE SEQUENCE [LARGE SCALE GENOMIC DNA]</scope>
    <source>
        <strain evidence="1 2">ATCC 700826</strain>
    </source>
</reference>
<organism evidence="1 2">
    <name type="scientific">Proteus hauseri ATCC 700826</name>
    <dbReference type="NCBI Taxonomy" id="1354271"/>
    <lineage>
        <taxon>Bacteria</taxon>
        <taxon>Pseudomonadati</taxon>
        <taxon>Pseudomonadota</taxon>
        <taxon>Gammaproteobacteria</taxon>
        <taxon>Enterobacterales</taxon>
        <taxon>Morganellaceae</taxon>
        <taxon>Proteus</taxon>
    </lineage>
</organism>
<sequence length="64" mass="7125">MAVSYGHFATFAHSLKSGAKKSFASYPAVNLANTRSYRLEARTKTPLTKQIDPQFTRKSKLTTC</sequence>
<name>A0AAJ3HRA1_PROHU</name>
<evidence type="ECO:0000313" key="1">
    <source>
        <dbReference type="EMBL" id="OAT45538.1"/>
    </source>
</evidence>
<proteinExistence type="predicted"/>
<keyword evidence="2" id="KW-1185">Reference proteome</keyword>